<dbReference type="AlphaFoldDB" id="A0A7W2EJL4"/>
<keyword evidence="3 4" id="KW-0472">Membrane</keyword>
<keyword evidence="1 4" id="KW-0812">Transmembrane</keyword>
<dbReference type="CDD" id="cd17355">
    <property type="entry name" value="MFS_YcxA_like"/>
    <property type="match status" value="1"/>
</dbReference>
<dbReference type="Gene3D" id="1.20.1250.20">
    <property type="entry name" value="MFS general substrate transporter like domains"/>
    <property type="match status" value="1"/>
</dbReference>
<dbReference type="EMBL" id="JACEZS010000015">
    <property type="protein sequence ID" value="MBA5607103.1"/>
    <property type="molecule type" value="Genomic_DNA"/>
</dbReference>
<evidence type="ECO:0000256" key="2">
    <source>
        <dbReference type="ARBA" id="ARBA00022989"/>
    </source>
</evidence>
<accession>A0A7W2EJL4</accession>
<dbReference type="RefSeq" id="WP_182219333.1">
    <property type="nucleotide sequence ID" value="NZ_JACEZS010000015.1"/>
</dbReference>
<feature type="transmembrane region" description="Helical" evidence="4">
    <location>
        <begin position="341"/>
        <end position="361"/>
    </location>
</feature>
<dbReference type="Pfam" id="PF07690">
    <property type="entry name" value="MFS_1"/>
    <property type="match status" value="1"/>
</dbReference>
<dbReference type="PANTHER" id="PTHR11360">
    <property type="entry name" value="MONOCARBOXYLATE TRANSPORTER"/>
    <property type="match status" value="1"/>
</dbReference>
<reference evidence="6 7" key="1">
    <citation type="submission" date="2020-07" db="EMBL/GenBank/DDBJ databases">
        <title>Novel species isolated from subtropical streams in China.</title>
        <authorList>
            <person name="Lu H."/>
        </authorList>
    </citation>
    <scope>NUCLEOTIDE SEQUENCE [LARGE SCALE GENOMIC DNA]</scope>
    <source>
        <strain evidence="6 7">FT3S</strain>
    </source>
</reference>
<protein>
    <submittedName>
        <fullName evidence="6">MFS transporter</fullName>
    </submittedName>
</protein>
<feature type="transmembrane region" description="Helical" evidence="4">
    <location>
        <begin position="51"/>
        <end position="71"/>
    </location>
</feature>
<dbReference type="Proteomes" id="UP000566711">
    <property type="component" value="Unassembled WGS sequence"/>
</dbReference>
<feature type="transmembrane region" description="Helical" evidence="4">
    <location>
        <begin position="169"/>
        <end position="189"/>
    </location>
</feature>
<proteinExistence type="predicted"/>
<dbReference type="InterPro" id="IPR036259">
    <property type="entry name" value="MFS_trans_sf"/>
</dbReference>
<keyword evidence="7" id="KW-1185">Reference proteome</keyword>
<dbReference type="InterPro" id="IPR050327">
    <property type="entry name" value="Proton-linked_MCT"/>
</dbReference>
<dbReference type="InterPro" id="IPR020846">
    <property type="entry name" value="MFS_dom"/>
</dbReference>
<dbReference type="PANTHER" id="PTHR11360:SF284">
    <property type="entry name" value="EG:103B4.3 PROTEIN-RELATED"/>
    <property type="match status" value="1"/>
</dbReference>
<comment type="caution">
    <text evidence="6">The sequence shown here is derived from an EMBL/GenBank/DDBJ whole genome shotgun (WGS) entry which is preliminary data.</text>
</comment>
<feature type="transmembrane region" description="Helical" evidence="4">
    <location>
        <begin position="373"/>
        <end position="392"/>
    </location>
</feature>
<feature type="transmembrane region" description="Helical" evidence="4">
    <location>
        <begin position="138"/>
        <end position="157"/>
    </location>
</feature>
<feature type="transmembrane region" description="Helical" evidence="4">
    <location>
        <begin position="309"/>
        <end position="334"/>
    </location>
</feature>
<evidence type="ECO:0000313" key="7">
    <source>
        <dbReference type="Proteomes" id="UP000566711"/>
    </source>
</evidence>
<feature type="transmembrane region" description="Helical" evidence="4">
    <location>
        <begin position="78"/>
        <end position="96"/>
    </location>
</feature>
<gene>
    <name evidence="6" type="ORF">H3H36_17230</name>
</gene>
<feature type="transmembrane region" description="Helical" evidence="4">
    <location>
        <begin position="283"/>
        <end position="303"/>
    </location>
</feature>
<dbReference type="GO" id="GO:0022857">
    <property type="term" value="F:transmembrane transporter activity"/>
    <property type="evidence" value="ECO:0007669"/>
    <property type="project" value="InterPro"/>
</dbReference>
<feature type="transmembrane region" description="Helical" evidence="4">
    <location>
        <begin position="102"/>
        <end position="126"/>
    </location>
</feature>
<evidence type="ECO:0000313" key="6">
    <source>
        <dbReference type="EMBL" id="MBA5607103.1"/>
    </source>
</evidence>
<dbReference type="InterPro" id="IPR011701">
    <property type="entry name" value="MFS"/>
</dbReference>
<feature type="transmembrane region" description="Helical" evidence="4">
    <location>
        <begin position="252"/>
        <end position="271"/>
    </location>
</feature>
<organism evidence="6 7">
    <name type="scientific">Rugamonas fusca</name>
    <dbReference type="NCBI Taxonomy" id="2758568"/>
    <lineage>
        <taxon>Bacteria</taxon>
        <taxon>Pseudomonadati</taxon>
        <taxon>Pseudomonadota</taxon>
        <taxon>Betaproteobacteria</taxon>
        <taxon>Burkholderiales</taxon>
        <taxon>Oxalobacteraceae</taxon>
        <taxon>Telluria group</taxon>
        <taxon>Rugamonas</taxon>
    </lineage>
</organism>
<name>A0A7W2EJL4_9BURK</name>
<feature type="transmembrane region" description="Helical" evidence="4">
    <location>
        <begin position="217"/>
        <end position="240"/>
    </location>
</feature>
<evidence type="ECO:0000259" key="5">
    <source>
        <dbReference type="PROSITE" id="PS50850"/>
    </source>
</evidence>
<dbReference type="SUPFAM" id="SSF103473">
    <property type="entry name" value="MFS general substrate transporter"/>
    <property type="match status" value="1"/>
</dbReference>
<keyword evidence="2 4" id="KW-1133">Transmembrane helix</keyword>
<evidence type="ECO:0000256" key="1">
    <source>
        <dbReference type="ARBA" id="ARBA00022692"/>
    </source>
</evidence>
<sequence>MTTTSRAPSLKTVLLASGVVLTLAMGVRHGFGFWMQPISQAHGWTRETYSLALALQNLMWGAFGPFAGMAADRFGTMRVVLVGAIAYMAGLVWMALANDPTLFVLGSGVFIGLALSCTAFGAVSGIIGRVAPVEKRSWAFGISGACSSFGQFLMMPVEQQLISAAGWQNAFYLLAGLVIVAMIPMAFFLREPEVVHSHGPQQSIREAMGEALANRSFLFLLAGYFVCGFQVVFIGVHLPVYLKDKGIADPKVAVMALALIGLFNIFGSYYAGKLGGRLPKRMLLAAIYFSRSVFISLFLLAPLSQWSVYVFAAAMGLIWLSTVPLTNGIIAGIFGVKHMSMLAGVVFFSHQVGSFLGVWLGGYLFARQGSYDVVWGIAIALGVMAALVNLPINERPLVRAQWQPA</sequence>
<dbReference type="PROSITE" id="PS50850">
    <property type="entry name" value="MFS"/>
    <property type="match status" value="1"/>
</dbReference>
<feature type="domain" description="Major facilitator superfamily (MFS) profile" evidence="5">
    <location>
        <begin position="10"/>
        <end position="397"/>
    </location>
</feature>
<evidence type="ECO:0000256" key="3">
    <source>
        <dbReference type="ARBA" id="ARBA00023136"/>
    </source>
</evidence>
<evidence type="ECO:0000256" key="4">
    <source>
        <dbReference type="SAM" id="Phobius"/>
    </source>
</evidence>